<dbReference type="RefSeq" id="WP_067879261.1">
    <property type="nucleotide sequence ID" value="NZ_JAAXOP010000022.1"/>
</dbReference>
<reference evidence="1 2" key="1">
    <citation type="submission" date="2020-04" db="EMBL/GenBank/DDBJ databases">
        <title>MicrobeNet Type strains.</title>
        <authorList>
            <person name="Nicholson A.C."/>
        </authorList>
    </citation>
    <scope>NUCLEOTIDE SEQUENCE [LARGE SCALE GENOMIC DNA]</scope>
    <source>
        <strain evidence="1 2">JCM 12354</strain>
    </source>
</reference>
<accession>A0A846Y818</accession>
<dbReference type="EMBL" id="JAAXOP010000022">
    <property type="protein sequence ID" value="NKY53891.1"/>
    <property type="molecule type" value="Genomic_DNA"/>
</dbReference>
<sequence>MAITTTPIDFGQALHILDGSIHVEYRDGKYVCSRPMAGKGGSIEFSPHGGHLYNNGERIGTIYLDDTDTAEYYRPYWSQHITRPCECGHGEIADSVTQHFTTAIETIADATRTLVC</sequence>
<dbReference type="AlphaFoldDB" id="A0A846Y818"/>
<name>A0A846Y818_9NOCA</name>
<comment type="caution">
    <text evidence="1">The sequence shown here is derived from an EMBL/GenBank/DDBJ whole genome shotgun (WGS) entry which is preliminary data.</text>
</comment>
<protein>
    <submittedName>
        <fullName evidence="1">Uncharacterized protein</fullName>
    </submittedName>
</protein>
<evidence type="ECO:0000313" key="2">
    <source>
        <dbReference type="Proteomes" id="UP000565711"/>
    </source>
</evidence>
<dbReference type="Proteomes" id="UP000565711">
    <property type="component" value="Unassembled WGS sequence"/>
</dbReference>
<organism evidence="1 2">
    <name type="scientific">Nocardia vermiculata</name>
    <dbReference type="NCBI Taxonomy" id="257274"/>
    <lineage>
        <taxon>Bacteria</taxon>
        <taxon>Bacillati</taxon>
        <taxon>Actinomycetota</taxon>
        <taxon>Actinomycetes</taxon>
        <taxon>Mycobacteriales</taxon>
        <taxon>Nocardiaceae</taxon>
        <taxon>Nocardia</taxon>
    </lineage>
</organism>
<gene>
    <name evidence="1" type="ORF">HGA08_27215</name>
</gene>
<evidence type="ECO:0000313" key="1">
    <source>
        <dbReference type="EMBL" id="NKY53891.1"/>
    </source>
</evidence>
<keyword evidence="2" id="KW-1185">Reference proteome</keyword>
<proteinExistence type="predicted"/>